<organism evidence="3 4">
    <name type="scientific">Bacteroides uniformis</name>
    <dbReference type="NCBI Taxonomy" id="820"/>
    <lineage>
        <taxon>Bacteria</taxon>
        <taxon>Pseudomonadati</taxon>
        <taxon>Bacteroidota</taxon>
        <taxon>Bacteroidia</taxon>
        <taxon>Bacteroidales</taxon>
        <taxon>Bacteroidaceae</taxon>
        <taxon>Bacteroides</taxon>
    </lineage>
</organism>
<dbReference type="Proteomes" id="UP000283684">
    <property type="component" value="Unassembled WGS sequence"/>
</dbReference>
<dbReference type="EMBL" id="WCUP01000011">
    <property type="protein sequence ID" value="KAB4108210.1"/>
    <property type="molecule type" value="Genomic_DNA"/>
</dbReference>
<comment type="caution">
    <text evidence="3">The sequence shown here is derived from an EMBL/GenBank/DDBJ whole genome shotgun (WGS) entry which is preliminary data.</text>
</comment>
<dbReference type="EMBL" id="WCUQ01000011">
    <property type="protein sequence ID" value="KAB4122073.1"/>
    <property type="molecule type" value="Genomic_DNA"/>
</dbReference>
<evidence type="ECO:0000313" key="5">
    <source>
        <dbReference type="Proteomes" id="UP000438773"/>
    </source>
</evidence>
<dbReference type="AlphaFoldDB" id="A0A413NQZ8"/>
<proteinExistence type="predicted"/>
<reference evidence="5 6" key="2">
    <citation type="journal article" date="2019" name="Nat. Med.">
        <title>A library of human gut bacterial isolates paired with longitudinal multiomics data enables mechanistic microbiome research.</title>
        <authorList>
            <person name="Poyet M."/>
            <person name="Groussin M."/>
            <person name="Gibbons S.M."/>
            <person name="Avila-Pacheco J."/>
            <person name="Jiang X."/>
            <person name="Kearney S.M."/>
            <person name="Perrotta A.R."/>
            <person name="Berdy B."/>
            <person name="Zhao S."/>
            <person name="Lieberman T.D."/>
            <person name="Swanson P.K."/>
            <person name="Smith M."/>
            <person name="Roesemann S."/>
            <person name="Alexander J.E."/>
            <person name="Rich S.A."/>
            <person name="Livny J."/>
            <person name="Vlamakis H."/>
            <person name="Clish C."/>
            <person name="Bullock K."/>
            <person name="Deik A."/>
            <person name="Scott J."/>
            <person name="Pierce K.A."/>
            <person name="Xavier R.J."/>
            <person name="Alm E.J."/>
        </authorList>
    </citation>
    <scope>NUCLEOTIDE SEQUENCE [LARGE SCALE GENOMIC DNA]</scope>
    <source>
        <strain evidence="1 6">BIOML-A36</strain>
        <strain evidence="2 5">BIOML-A37</strain>
    </source>
</reference>
<dbReference type="EMBL" id="QSEE01000002">
    <property type="protein sequence ID" value="RGZ51031.1"/>
    <property type="molecule type" value="Genomic_DNA"/>
</dbReference>
<evidence type="ECO:0000313" key="2">
    <source>
        <dbReference type="EMBL" id="KAB4122073.1"/>
    </source>
</evidence>
<accession>A0A413NQZ8</accession>
<evidence type="ECO:0000313" key="3">
    <source>
        <dbReference type="EMBL" id="RGZ51031.1"/>
    </source>
</evidence>
<name>A0A413NQZ8_BACUN</name>
<reference evidence="3 4" key="1">
    <citation type="submission" date="2018-08" db="EMBL/GenBank/DDBJ databases">
        <title>A genome reference for cultivated species of the human gut microbiota.</title>
        <authorList>
            <person name="Zou Y."/>
            <person name="Xue W."/>
            <person name="Luo G."/>
        </authorList>
    </citation>
    <scope>NUCLEOTIDE SEQUENCE [LARGE SCALE GENOMIC DNA]</scope>
    <source>
        <strain evidence="3 4">AM50-4</strain>
    </source>
</reference>
<protein>
    <submittedName>
        <fullName evidence="3">Uncharacterized protein</fullName>
    </submittedName>
</protein>
<dbReference type="Proteomes" id="UP000441711">
    <property type="component" value="Unassembled WGS sequence"/>
</dbReference>
<dbReference type="Proteomes" id="UP000438773">
    <property type="component" value="Unassembled WGS sequence"/>
</dbReference>
<gene>
    <name evidence="3" type="ORF">DW988_04360</name>
    <name evidence="1" type="ORF">GAQ70_16095</name>
    <name evidence="2" type="ORF">GAQ75_17855</name>
</gene>
<dbReference type="RefSeq" id="WP_117958712.1">
    <property type="nucleotide sequence ID" value="NZ_JANUPE010000005.1"/>
</dbReference>
<evidence type="ECO:0000313" key="1">
    <source>
        <dbReference type="EMBL" id="KAB4108210.1"/>
    </source>
</evidence>
<sequence>MTVKEFLILSNVASNAAELLDQIGKLPKPDFVAGVRVPETLNDLTIGQLMELQSIRNGIDCIMVPCRVVLGLSIDKIEKCGAADILGFSTWVTKEVERITKLFETTSVVPTPEERRAGVDKLSFGLFGLVDYYATRMGITDHEQVECVPWVRVYKCLDMDAEKIRYERRLREIYQNISE</sequence>
<evidence type="ECO:0000313" key="6">
    <source>
        <dbReference type="Proteomes" id="UP000441711"/>
    </source>
</evidence>
<evidence type="ECO:0000313" key="4">
    <source>
        <dbReference type="Proteomes" id="UP000283684"/>
    </source>
</evidence>